<gene>
    <name evidence="2" type="ORF">B7C51_00080</name>
</gene>
<dbReference type="AlphaFoldDB" id="A0A1V0UN80"/>
<dbReference type="RefSeq" id="WP_042119116.1">
    <property type="nucleotide sequence ID" value="NZ_CP020557.1"/>
</dbReference>
<organism evidence="2 3">
    <name type="scientific">Paenibacillus larvae subsp. pulvifaciens</name>
    <dbReference type="NCBI Taxonomy" id="1477"/>
    <lineage>
        <taxon>Bacteria</taxon>
        <taxon>Bacillati</taxon>
        <taxon>Bacillota</taxon>
        <taxon>Bacilli</taxon>
        <taxon>Bacillales</taxon>
        <taxon>Paenibacillaceae</taxon>
        <taxon>Paenibacillus</taxon>
    </lineage>
</organism>
<protein>
    <recommendedName>
        <fullName evidence="1">Phage ABA sandwich domain-containing protein</fullName>
    </recommendedName>
</protein>
<name>A0A1V0UN80_9BACL</name>
<sequence length="112" mass="12889">MKHTRESIIAKWDTLSNLDRDEWVATAVMDIMGWSWSYRFHPRELIADAWRVLEKLRGKWFVRIADFGRHGWGVELVSETAAIPYVSVTRETVREAICLAALIAVLTGEAED</sequence>
<proteinExistence type="predicted"/>
<dbReference type="Proteomes" id="UP000192727">
    <property type="component" value="Chromosome"/>
</dbReference>
<dbReference type="InterPro" id="IPR041270">
    <property type="entry name" value="Phage_ABA_S"/>
</dbReference>
<evidence type="ECO:0000259" key="1">
    <source>
        <dbReference type="Pfam" id="PF18066"/>
    </source>
</evidence>
<dbReference type="Gene3D" id="3.30.2120.10">
    <property type="entry name" value="Bacillus phage protein-like"/>
    <property type="match status" value="1"/>
</dbReference>
<evidence type="ECO:0000313" key="2">
    <source>
        <dbReference type="EMBL" id="ARF66530.1"/>
    </source>
</evidence>
<dbReference type="EMBL" id="CP020557">
    <property type="protein sequence ID" value="ARF66530.1"/>
    <property type="molecule type" value="Genomic_DNA"/>
</dbReference>
<dbReference type="Pfam" id="PF18066">
    <property type="entry name" value="Phage_ABA_S"/>
    <property type="match status" value="1"/>
</dbReference>
<dbReference type="InterPro" id="IPR028985">
    <property type="entry name" value="Bacillus_phage_prot-like"/>
</dbReference>
<feature type="domain" description="Phage ABA sandwich" evidence="1">
    <location>
        <begin position="22"/>
        <end position="102"/>
    </location>
</feature>
<reference evidence="2 3" key="1">
    <citation type="submission" date="2017-03" db="EMBL/GenBank/DDBJ databases">
        <title>Paenibacillus larvae genome sequencing.</title>
        <authorList>
            <person name="Dingman D.W."/>
        </authorList>
    </citation>
    <scope>NUCLEOTIDE SEQUENCE [LARGE SCALE GENOMIC DNA]</scope>
    <source>
        <strain evidence="2 3">SAG 10367</strain>
    </source>
</reference>
<evidence type="ECO:0000313" key="3">
    <source>
        <dbReference type="Proteomes" id="UP000192727"/>
    </source>
</evidence>
<accession>A0A1V0UN80</accession>